<dbReference type="AlphaFoldDB" id="A0A918XPQ8"/>
<evidence type="ECO:0008006" key="3">
    <source>
        <dbReference type="Google" id="ProtNLM"/>
    </source>
</evidence>
<dbReference type="InterPro" id="IPR012668">
    <property type="entry name" value="CHP02466"/>
</dbReference>
<name>A0A918XPQ8_9PROT</name>
<protein>
    <recommendedName>
        <fullName evidence="3">2OG-Fe(II) oxygenase</fullName>
    </recommendedName>
</protein>
<reference evidence="1" key="2">
    <citation type="submission" date="2020-09" db="EMBL/GenBank/DDBJ databases">
        <authorList>
            <person name="Sun Q."/>
            <person name="Kim S."/>
        </authorList>
    </citation>
    <scope>NUCLEOTIDE SEQUENCE</scope>
    <source>
        <strain evidence="1">KCTC 42651</strain>
    </source>
</reference>
<sequence>MSTSQQSVPDVCEPVLEWGFAVPMMRWRLPEADALNNDLRAVILAREARGDEARVSNVGGWQSRADFLDGTQPCVVALRGHLISLIRSVMASPVGGDLSRIEGQIGLTGWANVNRDGDFNRVHDHAGSHWSGVYYVDTGRPDPGSELNGAIEFLDPRPSINMPIPGYRTASALAVTPSPGEFVLFPSWLQHYVLPFRGSGERISVAFNAQVKDYRLK</sequence>
<organism evidence="1 2">
    <name type="scientific">Thalassobaculum fulvum</name>
    <dbReference type="NCBI Taxonomy" id="1633335"/>
    <lineage>
        <taxon>Bacteria</taxon>
        <taxon>Pseudomonadati</taxon>
        <taxon>Pseudomonadota</taxon>
        <taxon>Alphaproteobacteria</taxon>
        <taxon>Rhodospirillales</taxon>
        <taxon>Thalassobaculaceae</taxon>
        <taxon>Thalassobaculum</taxon>
    </lineage>
</organism>
<dbReference type="Pfam" id="PF13759">
    <property type="entry name" value="2OG-FeII_Oxy_5"/>
    <property type="match status" value="1"/>
</dbReference>
<dbReference type="Gene3D" id="2.60.120.620">
    <property type="entry name" value="q2cbj1_9rhob like domain"/>
    <property type="match status" value="1"/>
</dbReference>
<dbReference type="Proteomes" id="UP000630353">
    <property type="component" value="Unassembled WGS sequence"/>
</dbReference>
<evidence type="ECO:0000313" key="1">
    <source>
        <dbReference type="EMBL" id="GHD45450.1"/>
    </source>
</evidence>
<comment type="caution">
    <text evidence="1">The sequence shown here is derived from an EMBL/GenBank/DDBJ whole genome shotgun (WGS) entry which is preliminary data.</text>
</comment>
<gene>
    <name evidence="1" type="ORF">GCM10017083_13420</name>
</gene>
<evidence type="ECO:0000313" key="2">
    <source>
        <dbReference type="Proteomes" id="UP000630353"/>
    </source>
</evidence>
<proteinExistence type="predicted"/>
<keyword evidence="2" id="KW-1185">Reference proteome</keyword>
<accession>A0A918XPQ8</accession>
<dbReference type="NCBIfam" id="TIGR02466">
    <property type="entry name" value="TIGR02466 family protein"/>
    <property type="match status" value="1"/>
</dbReference>
<reference evidence="1" key="1">
    <citation type="journal article" date="2014" name="Int. J. Syst. Evol. Microbiol.">
        <title>Complete genome sequence of Corynebacterium casei LMG S-19264T (=DSM 44701T), isolated from a smear-ripened cheese.</title>
        <authorList>
            <consortium name="US DOE Joint Genome Institute (JGI-PGF)"/>
            <person name="Walter F."/>
            <person name="Albersmeier A."/>
            <person name="Kalinowski J."/>
            <person name="Ruckert C."/>
        </authorList>
    </citation>
    <scope>NUCLEOTIDE SEQUENCE</scope>
    <source>
        <strain evidence="1">KCTC 42651</strain>
    </source>
</reference>
<dbReference type="EMBL" id="BMZS01000003">
    <property type="protein sequence ID" value="GHD45450.1"/>
    <property type="molecule type" value="Genomic_DNA"/>
</dbReference>